<reference evidence="1" key="2">
    <citation type="submission" date="2020-07" db="EMBL/GenBank/DDBJ databases">
        <authorList>
            <person name="Vera ALvarez R."/>
            <person name="Arias-Moreno D.M."/>
            <person name="Jimenez-Jacinto V."/>
            <person name="Jimenez-Bremont J.F."/>
            <person name="Swaminathan K."/>
            <person name="Moose S.P."/>
            <person name="Guerrero-Gonzalez M.L."/>
            <person name="Marino-Ramirez L."/>
            <person name="Landsman D."/>
            <person name="Rodriguez-Kessler M."/>
            <person name="Delgado-Sanchez P."/>
        </authorList>
    </citation>
    <scope>NUCLEOTIDE SEQUENCE</scope>
    <source>
        <tissue evidence="1">Cladode</tissue>
    </source>
</reference>
<proteinExistence type="predicted"/>
<dbReference type="AlphaFoldDB" id="A0A7C8ZVQ7"/>
<dbReference type="EMBL" id="GISG01176576">
    <property type="protein sequence ID" value="MBA4652879.1"/>
    <property type="molecule type" value="Transcribed_RNA"/>
</dbReference>
<evidence type="ECO:0000313" key="1">
    <source>
        <dbReference type="EMBL" id="MBA4652879.1"/>
    </source>
</evidence>
<name>A0A7C8ZVQ7_OPUST</name>
<sequence>MLKWIWRTIDFNSSFQHFNHCAHHWPRLRQILDTPKSHLHHSLCQFSILPWNTACIKQLRQLPLLELVICPPWEPLLAISTELSIKVSSPSNNLKEEHTITIHITFVGYRVGRPHLRSCIPWCPSVTRYRNMCSILIAKRCEPKICNFWGQVCIKKHIFWFYVVVNDSLLAFLVQIRDPLCSSNGYVL</sequence>
<reference evidence="1" key="1">
    <citation type="journal article" date="2013" name="J. Plant Res.">
        <title>Effect of fungi and light on seed germination of three Opuntia species from semiarid lands of central Mexico.</title>
        <authorList>
            <person name="Delgado-Sanchez P."/>
            <person name="Jimenez-Bremont J.F."/>
            <person name="Guerrero-Gonzalez Mde L."/>
            <person name="Flores J."/>
        </authorList>
    </citation>
    <scope>NUCLEOTIDE SEQUENCE</scope>
    <source>
        <tissue evidence="1">Cladode</tissue>
    </source>
</reference>
<accession>A0A7C8ZVQ7</accession>
<organism evidence="1">
    <name type="scientific">Opuntia streptacantha</name>
    <name type="common">Prickly pear cactus</name>
    <name type="synonym">Opuntia cardona</name>
    <dbReference type="NCBI Taxonomy" id="393608"/>
    <lineage>
        <taxon>Eukaryota</taxon>
        <taxon>Viridiplantae</taxon>
        <taxon>Streptophyta</taxon>
        <taxon>Embryophyta</taxon>
        <taxon>Tracheophyta</taxon>
        <taxon>Spermatophyta</taxon>
        <taxon>Magnoliopsida</taxon>
        <taxon>eudicotyledons</taxon>
        <taxon>Gunneridae</taxon>
        <taxon>Pentapetalae</taxon>
        <taxon>Caryophyllales</taxon>
        <taxon>Cactineae</taxon>
        <taxon>Cactaceae</taxon>
        <taxon>Opuntioideae</taxon>
        <taxon>Opuntia</taxon>
    </lineage>
</organism>
<protein>
    <submittedName>
        <fullName evidence="1">Uncharacterized protein</fullName>
    </submittedName>
</protein>